<accession>I0Z1Z8</accession>
<evidence type="ECO:0000256" key="2">
    <source>
        <dbReference type="ARBA" id="ARBA00004123"/>
    </source>
</evidence>
<sequence>MQHLYSVLQTGGVGLLESPTGTGKTLSLICSTLQWLEDRNKADAQEALAASTSQESCCGTGCEADSDLPDWMRSRGAFGALHPSGEAPAKGAKQLARSGARPPGLQEERQGISKEEAEFLLDEWESEGEDCGSKRKANGYASIDSSSDEDGTDTEEEETPKRRQVYFCSRTHSQLSQFVSELHRTPFAASFSVATVASRKALCINDSVQRLGNATRINEKCLDLQSGKGRKKVVTEAQGNTKASSKSHSGCPFRKANMTSQRQLKDTVLAMPMDVEDMARLGRRKELCPYYAARAALPEADLVLLPYPALLLKETRESLGVRLEGNVVVVDEAHNLVDAVNNVHSALITAQQLATAHSALESYYQRFRALLAPGNSKHIQTLMCLASTLQKCWNRPSGAAGTRLDTVNDFLFSMELDNMNFFRLIRYIKESKVLVKIAGYADATSARAGDEVTPNATDGQTQSDGGSGMSSLHALVGLASALNNADADGRIIVDTAAKTLKFVLLNAGAHFVQVLASAHAVVLASGTLAPVSSLKQQLFPGLPATQLHQFSCGHVVPKERLLAVALGRGPTGATLDLRHEQRAQSSSMDEIGTLLTNICQAVPQGVVAFFPSFAYADAVYAHWQSSGALAALRSKKHVFREPRSSVEVEAVLRQVSSLYHIAHLAQMEKGPSGALLLCVVGGKMSEGINFADGMGRCVVMVGMPFPNPTDPELCERMRFMDTCAASTPAACTDTSSAAGDGVAPISASSPGREYFEDLCMKAVNQCIGRVIRHRGDWAAILLADVRWTAGGANKPLRKLPGWIQESLVVASGFGDAYSRIRRFVRSM</sequence>
<comment type="cofactor">
    <cofactor evidence="1">
        <name>[4Fe-4S] cluster</name>
        <dbReference type="ChEBI" id="CHEBI:49883"/>
    </cofactor>
</comment>
<feature type="compositionally biased region" description="Polar residues" evidence="13">
    <location>
        <begin position="454"/>
        <end position="464"/>
    </location>
</feature>
<dbReference type="eggNOG" id="KOG1133">
    <property type="taxonomic scope" value="Eukaryota"/>
</dbReference>
<dbReference type="Proteomes" id="UP000007264">
    <property type="component" value="Unassembled WGS sequence"/>
</dbReference>
<dbReference type="InterPro" id="IPR006554">
    <property type="entry name" value="Helicase-like_DEXD_c2"/>
</dbReference>
<dbReference type="PANTHER" id="PTHR11472">
    <property type="entry name" value="DNA REPAIR DEAD HELICASE RAD3/XP-D SUBFAMILY MEMBER"/>
    <property type="match status" value="1"/>
</dbReference>
<comment type="caution">
    <text evidence="15">The sequence shown here is derived from an EMBL/GenBank/DDBJ whole genome shotgun (WGS) entry which is preliminary data.</text>
</comment>
<dbReference type="SMART" id="SM00491">
    <property type="entry name" value="HELICc2"/>
    <property type="match status" value="1"/>
</dbReference>
<evidence type="ECO:0000259" key="14">
    <source>
        <dbReference type="PROSITE" id="PS51193"/>
    </source>
</evidence>
<keyword evidence="9" id="KW-0408">Iron</keyword>
<name>I0Z1Z8_COCSC</name>
<dbReference type="InterPro" id="IPR014013">
    <property type="entry name" value="Helic_SF1/SF2_ATP-bd_DinG/Rad3"/>
</dbReference>
<evidence type="ECO:0000256" key="4">
    <source>
        <dbReference type="ARBA" id="ARBA00022723"/>
    </source>
</evidence>
<keyword evidence="6" id="KW-0378">Hydrolase</keyword>
<dbReference type="EMBL" id="AGSI01000005">
    <property type="protein sequence ID" value="EIE24667.1"/>
    <property type="molecule type" value="Genomic_DNA"/>
</dbReference>
<keyword evidence="4" id="KW-0479">Metal-binding</keyword>
<evidence type="ECO:0000256" key="6">
    <source>
        <dbReference type="ARBA" id="ARBA00022801"/>
    </source>
</evidence>
<feature type="domain" description="Helicase ATP-binding" evidence="14">
    <location>
        <begin position="1"/>
        <end position="382"/>
    </location>
</feature>
<dbReference type="RefSeq" id="XP_005649211.1">
    <property type="nucleotide sequence ID" value="XM_005649154.1"/>
</dbReference>
<dbReference type="GO" id="GO:0003678">
    <property type="term" value="F:DNA helicase activity"/>
    <property type="evidence" value="ECO:0007669"/>
    <property type="project" value="InterPro"/>
</dbReference>
<evidence type="ECO:0000256" key="9">
    <source>
        <dbReference type="ARBA" id="ARBA00023004"/>
    </source>
</evidence>
<dbReference type="GO" id="GO:0016818">
    <property type="term" value="F:hydrolase activity, acting on acid anhydrides, in phosphorus-containing anhydrides"/>
    <property type="evidence" value="ECO:0007669"/>
    <property type="project" value="InterPro"/>
</dbReference>
<evidence type="ECO:0000313" key="15">
    <source>
        <dbReference type="EMBL" id="EIE24667.1"/>
    </source>
</evidence>
<dbReference type="AlphaFoldDB" id="I0Z1Z8"/>
<dbReference type="GO" id="GO:0005524">
    <property type="term" value="F:ATP binding"/>
    <property type="evidence" value="ECO:0007669"/>
    <property type="project" value="UniProtKB-KW"/>
</dbReference>
<dbReference type="InterPro" id="IPR027417">
    <property type="entry name" value="P-loop_NTPase"/>
</dbReference>
<feature type="compositionally biased region" description="Acidic residues" evidence="13">
    <location>
        <begin position="146"/>
        <end position="158"/>
    </location>
</feature>
<dbReference type="GO" id="GO:0046872">
    <property type="term" value="F:metal ion binding"/>
    <property type="evidence" value="ECO:0007669"/>
    <property type="project" value="UniProtKB-KW"/>
</dbReference>
<dbReference type="STRING" id="574566.I0Z1Z8"/>
<comment type="similarity">
    <text evidence="3">Belongs to the DEAD box helicase family. DEAH subfamily. DDX11/CHL1 sub-subfamily.</text>
</comment>
<feature type="region of interest" description="Disordered" evidence="13">
    <location>
        <begin position="79"/>
        <end position="111"/>
    </location>
</feature>
<dbReference type="KEGG" id="csl:COCSUDRAFT_14063"/>
<evidence type="ECO:0000256" key="11">
    <source>
        <dbReference type="ARBA" id="ARBA00023235"/>
    </source>
</evidence>
<dbReference type="Pfam" id="PF13307">
    <property type="entry name" value="Helicase_C_2"/>
    <property type="match status" value="1"/>
</dbReference>
<evidence type="ECO:0000256" key="10">
    <source>
        <dbReference type="ARBA" id="ARBA00023014"/>
    </source>
</evidence>
<evidence type="ECO:0000256" key="8">
    <source>
        <dbReference type="ARBA" id="ARBA00022840"/>
    </source>
</evidence>
<dbReference type="GO" id="GO:0051536">
    <property type="term" value="F:iron-sulfur cluster binding"/>
    <property type="evidence" value="ECO:0007669"/>
    <property type="project" value="UniProtKB-KW"/>
</dbReference>
<keyword evidence="10" id="KW-0411">Iron-sulfur</keyword>
<dbReference type="Pfam" id="PF06733">
    <property type="entry name" value="DEAD_2"/>
    <property type="match status" value="1"/>
</dbReference>
<evidence type="ECO:0000256" key="1">
    <source>
        <dbReference type="ARBA" id="ARBA00001966"/>
    </source>
</evidence>
<evidence type="ECO:0000256" key="7">
    <source>
        <dbReference type="ARBA" id="ARBA00022806"/>
    </source>
</evidence>
<dbReference type="CDD" id="cd18788">
    <property type="entry name" value="SF2_C_XPD"/>
    <property type="match status" value="1"/>
</dbReference>
<dbReference type="GeneID" id="17042668"/>
<dbReference type="Gene3D" id="3.40.50.300">
    <property type="entry name" value="P-loop containing nucleotide triphosphate hydrolases"/>
    <property type="match status" value="3"/>
</dbReference>
<reference evidence="15 16" key="1">
    <citation type="journal article" date="2012" name="Genome Biol.">
        <title>The genome of the polar eukaryotic microalga coccomyxa subellipsoidea reveals traits of cold adaptation.</title>
        <authorList>
            <person name="Blanc G."/>
            <person name="Agarkova I."/>
            <person name="Grimwood J."/>
            <person name="Kuo A."/>
            <person name="Brueggeman A."/>
            <person name="Dunigan D."/>
            <person name="Gurnon J."/>
            <person name="Ladunga I."/>
            <person name="Lindquist E."/>
            <person name="Lucas S."/>
            <person name="Pangilinan J."/>
            <person name="Proschold T."/>
            <person name="Salamov A."/>
            <person name="Schmutz J."/>
            <person name="Weeks D."/>
            <person name="Yamada T."/>
            <person name="Claverie J.M."/>
            <person name="Grigoriev I."/>
            <person name="Van Etten J."/>
            <person name="Lomsadze A."/>
            <person name="Borodovsky M."/>
        </authorList>
    </citation>
    <scope>NUCLEOTIDE SEQUENCE [LARGE SCALE GENOMIC DNA]</scope>
    <source>
        <strain evidence="15 16">C-169</strain>
    </source>
</reference>
<dbReference type="SMART" id="SM00488">
    <property type="entry name" value="DEXDc2"/>
    <property type="match status" value="1"/>
</dbReference>
<keyword evidence="11" id="KW-0413">Isomerase</keyword>
<dbReference type="InterPro" id="IPR006555">
    <property type="entry name" value="ATP-dep_Helicase_C"/>
</dbReference>
<keyword evidence="8" id="KW-0067">ATP-binding</keyword>
<dbReference type="PANTHER" id="PTHR11472:SF41">
    <property type="entry name" value="ATP-DEPENDENT DNA HELICASE DDX11-RELATED"/>
    <property type="match status" value="1"/>
</dbReference>
<keyword evidence="5" id="KW-0547">Nucleotide-binding</keyword>
<evidence type="ECO:0000256" key="12">
    <source>
        <dbReference type="ARBA" id="ARBA00023242"/>
    </source>
</evidence>
<dbReference type="InterPro" id="IPR045028">
    <property type="entry name" value="DinG/Rad3-like"/>
</dbReference>
<evidence type="ECO:0000256" key="5">
    <source>
        <dbReference type="ARBA" id="ARBA00022741"/>
    </source>
</evidence>
<keyword evidence="12" id="KW-0539">Nucleus</keyword>
<comment type="subcellular location">
    <subcellularLocation>
        <location evidence="2">Nucleus</location>
    </subcellularLocation>
</comment>
<dbReference type="GO" id="GO:0006139">
    <property type="term" value="P:nucleobase-containing compound metabolic process"/>
    <property type="evidence" value="ECO:0007669"/>
    <property type="project" value="InterPro"/>
</dbReference>
<dbReference type="InterPro" id="IPR013020">
    <property type="entry name" value="Rad3/Chl1-like"/>
</dbReference>
<evidence type="ECO:0000256" key="13">
    <source>
        <dbReference type="SAM" id="MobiDB-lite"/>
    </source>
</evidence>
<dbReference type="GO" id="GO:0003677">
    <property type="term" value="F:DNA binding"/>
    <property type="evidence" value="ECO:0007669"/>
    <property type="project" value="InterPro"/>
</dbReference>
<gene>
    <name evidence="15" type="ORF">COCSUDRAFT_14063</name>
</gene>
<dbReference type="NCBIfam" id="TIGR00604">
    <property type="entry name" value="rad3"/>
    <property type="match status" value="1"/>
</dbReference>
<dbReference type="PROSITE" id="PS51193">
    <property type="entry name" value="HELICASE_ATP_BIND_2"/>
    <property type="match status" value="1"/>
</dbReference>
<proteinExistence type="inferred from homology"/>
<dbReference type="GO" id="GO:0005634">
    <property type="term" value="C:nucleus"/>
    <property type="evidence" value="ECO:0007669"/>
    <property type="project" value="UniProtKB-SubCell"/>
</dbReference>
<dbReference type="GO" id="GO:0034085">
    <property type="term" value="P:establishment of sister chromatid cohesion"/>
    <property type="evidence" value="ECO:0007669"/>
    <property type="project" value="TreeGrafter"/>
</dbReference>
<evidence type="ECO:0000313" key="16">
    <source>
        <dbReference type="Proteomes" id="UP000007264"/>
    </source>
</evidence>
<dbReference type="SUPFAM" id="SSF52540">
    <property type="entry name" value="P-loop containing nucleoside triphosphate hydrolases"/>
    <property type="match status" value="1"/>
</dbReference>
<dbReference type="InterPro" id="IPR010614">
    <property type="entry name" value="RAD3-like_helicase_DEAD"/>
</dbReference>
<dbReference type="OrthoDB" id="267079at2759"/>
<keyword evidence="16" id="KW-1185">Reference proteome</keyword>
<feature type="region of interest" description="Disordered" evidence="13">
    <location>
        <begin position="129"/>
        <end position="163"/>
    </location>
</feature>
<keyword evidence="7 15" id="KW-0347">Helicase</keyword>
<feature type="region of interest" description="Disordered" evidence="13">
    <location>
        <begin position="448"/>
        <end position="468"/>
    </location>
</feature>
<evidence type="ECO:0000256" key="3">
    <source>
        <dbReference type="ARBA" id="ARBA00008435"/>
    </source>
</evidence>
<protein>
    <submittedName>
        <fullName evidence="15">DNA repair helicase</fullName>
    </submittedName>
</protein>
<organism evidence="15 16">
    <name type="scientific">Coccomyxa subellipsoidea (strain C-169)</name>
    <name type="common">Green microalga</name>
    <dbReference type="NCBI Taxonomy" id="574566"/>
    <lineage>
        <taxon>Eukaryota</taxon>
        <taxon>Viridiplantae</taxon>
        <taxon>Chlorophyta</taxon>
        <taxon>core chlorophytes</taxon>
        <taxon>Trebouxiophyceae</taxon>
        <taxon>Trebouxiophyceae incertae sedis</taxon>
        <taxon>Coccomyxaceae</taxon>
        <taxon>Coccomyxa</taxon>
        <taxon>Coccomyxa subellipsoidea</taxon>
    </lineage>
</organism>